<keyword evidence="4 7" id="KW-0812">Transmembrane</keyword>
<keyword evidence="5 7" id="KW-1133">Transmembrane helix</keyword>
<evidence type="ECO:0000256" key="7">
    <source>
        <dbReference type="SAM" id="Phobius"/>
    </source>
</evidence>
<evidence type="ECO:0000256" key="5">
    <source>
        <dbReference type="ARBA" id="ARBA00022989"/>
    </source>
</evidence>
<sequence length="408" mass="45426">MWSPSFKRLFSARVLCVFADSLLFFALLKEIELRVDSSFSFTWFYVAYYAPVVLLGMPIGTWVGAKVLHRVIQVTNIGRAALLLAAFLFLPQMPLLFVFVVLVLLSMLDLFFLPASQTLLPRLVDEVHRPRANSLFQLALTGSRILAQIISGFLLSIGLNPLSLLIVCALLFGVSALTVQKIPHVPINVPIKQSIFTQMNEGLQFCWNHKRLKLLFIFIAIGMFVAHSFELILLTFLTDTLRVGVENMAWIGSASIVGLMIGSVLAPKLMRLINRKWLLLPPFFFIAVTFVALFFANTLFFLLPFFTLQGVAIGLFQVTTISLIQEWTSATFQSRVFTLYLLLTSGMILPSILLSGLLLSTLTIEATVLLIASVLIITGICGVLVIPALGKTKERKDELTTRLTRPAQ</sequence>
<feature type="transmembrane region" description="Helical" evidence="7">
    <location>
        <begin position="366"/>
        <end position="389"/>
    </location>
</feature>
<feature type="transmembrane region" description="Helical" evidence="7">
    <location>
        <begin position="336"/>
        <end position="360"/>
    </location>
</feature>
<feature type="transmembrane region" description="Helical" evidence="7">
    <location>
        <begin position="214"/>
        <end position="236"/>
    </location>
</feature>
<feature type="domain" description="Major facilitator superfamily (MFS) profile" evidence="8">
    <location>
        <begin position="161"/>
        <end position="408"/>
    </location>
</feature>
<dbReference type="PROSITE" id="PS50850">
    <property type="entry name" value="MFS"/>
    <property type="match status" value="1"/>
</dbReference>
<dbReference type="InterPro" id="IPR036259">
    <property type="entry name" value="MFS_trans_sf"/>
</dbReference>
<dbReference type="Pfam" id="PF07690">
    <property type="entry name" value="MFS_1"/>
    <property type="match status" value="1"/>
</dbReference>
<evidence type="ECO:0000256" key="3">
    <source>
        <dbReference type="ARBA" id="ARBA00022475"/>
    </source>
</evidence>
<feature type="transmembrane region" description="Helical" evidence="7">
    <location>
        <begin position="161"/>
        <end position="179"/>
    </location>
</feature>
<accession>A0ABS2SXP4</accession>
<dbReference type="RefSeq" id="WP_204466527.1">
    <property type="nucleotide sequence ID" value="NZ_JAFBCV010000007.1"/>
</dbReference>
<feature type="transmembrane region" description="Helical" evidence="7">
    <location>
        <begin position="302"/>
        <end position="324"/>
    </location>
</feature>
<evidence type="ECO:0000256" key="4">
    <source>
        <dbReference type="ARBA" id="ARBA00022692"/>
    </source>
</evidence>
<reference evidence="9" key="1">
    <citation type="submission" date="2021-01" db="EMBL/GenBank/DDBJ databases">
        <title>Genomic Encyclopedia of Type Strains, Phase IV (KMG-IV): sequencing the most valuable type-strain genomes for metagenomic binning, comparative biology and taxonomic classification.</title>
        <authorList>
            <person name="Goeker M."/>
        </authorList>
    </citation>
    <scope>NUCLEOTIDE SEQUENCE</scope>
    <source>
        <strain evidence="9">DSM 21943</strain>
    </source>
</reference>
<dbReference type="SUPFAM" id="SSF103473">
    <property type="entry name" value="MFS general substrate transporter"/>
    <property type="match status" value="1"/>
</dbReference>
<evidence type="ECO:0000259" key="8">
    <source>
        <dbReference type="PROSITE" id="PS50850"/>
    </source>
</evidence>
<keyword evidence="10" id="KW-1185">Reference proteome</keyword>
<evidence type="ECO:0000313" key="10">
    <source>
        <dbReference type="Proteomes" id="UP001179280"/>
    </source>
</evidence>
<comment type="subcellular location">
    <subcellularLocation>
        <location evidence="1">Cell membrane</location>
        <topology evidence="1">Multi-pass membrane protein</topology>
    </subcellularLocation>
</comment>
<feature type="transmembrane region" description="Helical" evidence="7">
    <location>
        <begin position="278"/>
        <end position="296"/>
    </location>
</feature>
<dbReference type="PANTHER" id="PTHR43266">
    <property type="entry name" value="MACROLIDE-EFFLUX PROTEIN"/>
    <property type="match status" value="1"/>
</dbReference>
<protein>
    <submittedName>
        <fullName evidence="9">MFS family permease</fullName>
    </submittedName>
</protein>
<evidence type="ECO:0000256" key="2">
    <source>
        <dbReference type="ARBA" id="ARBA00022448"/>
    </source>
</evidence>
<dbReference type="CDD" id="cd06173">
    <property type="entry name" value="MFS_MefA_like"/>
    <property type="match status" value="1"/>
</dbReference>
<dbReference type="InterPro" id="IPR020846">
    <property type="entry name" value="MFS_dom"/>
</dbReference>
<gene>
    <name evidence="9" type="ORF">JOC54_002500</name>
</gene>
<dbReference type="Gene3D" id="1.20.1250.20">
    <property type="entry name" value="MFS general substrate transporter like domains"/>
    <property type="match status" value="1"/>
</dbReference>
<comment type="caution">
    <text evidence="9">The sequence shown here is derived from an EMBL/GenBank/DDBJ whole genome shotgun (WGS) entry which is preliminary data.</text>
</comment>
<proteinExistence type="predicted"/>
<dbReference type="EMBL" id="JAFBCV010000007">
    <property type="protein sequence ID" value="MBM7839229.1"/>
    <property type="molecule type" value="Genomic_DNA"/>
</dbReference>
<feature type="transmembrane region" description="Helical" evidence="7">
    <location>
        <begin position="43"/>
        <end position="64"/>
    </location>
</feature>
<feature type="transmembrane region" description="Helical" evidence="7">
    <location>
        <begin position="12"/>
        <end position="31"/>
    </location>
</feature>
<feature type="transmembrane region" description="Helical" evidence="7">
    <location>
        <begin position="248"/>
        <end position="266"/>
    </location>
</feature>
<feature type="transmembrane region" description="Helical" evidence="7">
    <location>
        <begin position="96"/>
        <end position="115"/>
    </location>
</feature>
<organism evidence="9 10">
    <name type="scientific">Shouchella xiaoxiensis</name>
    <dbReference type="NCBI Taxonomy" id="766895"/>
    <lineage>
        <taxon>Bacteria</taxon>
        <taxon>Bacillati</taxon>
        <taxon>Bacillota</taxon>
        <taxon>Bacilli</taxon>
        <taxon>Bacillales</taxon>
        <taxon>Bacillaceae</taxon>
        <taxon>Shouchella</taxon>
    </lineage>
</organism>
<dbReference type="Proteomes" id="UP001179280">
    <property type="component" value="Unassembled WGS sequence"/>
</dbReference>
<keyword evidence="3" id="KW-1003">Cell membrane</keyword>
<evidence type="ECO:0000256" key="6">
    <source>
        <dbReference type="ARBA" id="ARBA00023136"/>
    </source>
</evidence>
<keyword evidence="2" id="KW-0813">Transport</keyword>
<evidence type="ECO:0000313" key="9">
    <source>
        <dbReference type="EMBL" id="MBM7839229.1"/>
    </source>
</evidence>
<evidence type="ECO:0000256" key="1">
    <source>
        <dbReference type="ARBA" id="ARBA00004651"/>
    </source>
</evidence>
<dbReference type="InterPro" id="IPR011701">
    <property type="entry name" value="MFS"/>
</dbReference>
<keyword evidence="6 7" id="KW-0472">Membrane</keyword>
<dbReference type="PANTHER" id="PTHR43266:SF7">
    <property type="entry name" value="TRANSPORTER, PUTATIVE-RELATED"/>
    <property type="match status" value="1"/>
</dbReference>
<name>A0ABS2SXP4_9BACI</name>